<dbReference type="KEGG" id="kcm:ABWK59_01195"/>
<evidence type="ECO:0008006" key="4">
    <source>
        <dbReference type="Google" id="ProtNLM"/>
    </source>
</evidence>
<gene>
    <name evidence="3" type="ORF">ABWK59_01195</name>
</gene>
<keyword evidence="2" id="KW-0472">Membrane</keyword>
<name>A0AAU8JN31_9ACTN</name>
<keyword evidence="2" id="KW-0812">Transmembrane</keyword>
<proteinExistence type="predicted"/>
<dbReference type="AlphaFoldDB" id="A0AAU8JN31"/>
<reference evidence="3" key="1">
    <citation type="submission" date="2024-06" db="EMBL/GenBank/DDBJ databases">
        <title>The genome sequences of Kitasatospora sp. strain HUAS MG31.</title>
        <authorList>
            <person name="Mo P."/>
        </authorList>
    </citation>
    <scope>NUCLEOTIDE SEQUENCE</scope>
    <source>
        <strain evidence="3">HUAS MG31</strain>
    </source>
</reference>
<evidence type="ECO:0000313" key="3">
    <source>
        <dbReference type="EMBL" id="XCM77649.1"/>
    </source>
</evidence>
<sequence length="128" mass="14165">MARVLGVVLCLLAAGVVWLFGMMSGFETRPTRACVTELYGWDPVAYRAPEHENIRIEESLFPPSSVCRWPDGRSVELVPWWNAPLLFGALGGAVALPAYPPVRRAVVRRRASRQDHNTPASRAVHTEG</sequence>
<organism evidence="3">
    <name type="scientific">Kitasatospora camelliae</name>
    <dbReference type="NCBI Taxonomy" id="3156397"/>
    <lineage>
        <taxon>Bacteria</taxon>
        <taxon>Bacillati</taxon>
        <taxon>Actinomycetota</taxon>
        <taxon>Actinomycetes</taxon>
        <taxon>Kitasatosporales</taxon>
        <taxon>Streptomycetaceae</taxon>
        <taxon>Kitasatospora</taxon>
    </lineage>
</organism>
<dbReference type="EMBL" id="CP159872">
    <property type="protein sequence ID" value="XCM77649.1"/>
    <property type="molecule type" value="Genomic_DNA"/>
</dbReference>
<dbReference type="RefSeq" id="WP_354637328.1">
    <property type="nucleotide sequence ID" value="NZ_CP159872.1"/>
</dbReference>
<protein>
    <recommendedName>
        <fullName evidence="4">DUF3592 domain-containing protein</fullName>
    </recommendedName>
</protein>
<keyword evidence="2" id="KW-1133">Transmembrane helix</keyword>
<feature type="region of interest" description="Disordered" evidence="1">
    <location>
        <begin position="109"/>
        <end position="128"/>
    </location>
</feature>
<evidence type="ECO:0000256" key="1">
    <source>
        <dbReference type="SAM" id="MobiDB-lite"/>
    </source>
</evidence>
<feature type="transmembrane region" description="Helical" evidence="2">
    <location>
        <begin position="80"/>
        <end position="99"/>
    </location>
</feature>
<evidence type="ECO:0000256" key="2">
    <source>
        <dbReference type="SAM" id="Phobius"/>
    </source>
</evidence>
<accession>A0AAU8JN31</accession>